<name>A0A3A9YUF4_9ACTN</name>
<dbReference type="EMBL" id="RBAL01000012">
    <property type="protein sequence ID" value="RKN39702.1"/>
    <property type="molecule type" value="Genomic_DNA"/>
</dbReference>
<dbReference type="RefSeq" id="WP_120681673.1">
    <property type="nucleotide sequence ID" value="NZ_RBAL01000012.1"/>
</dbReference>
<reference evidence="1 2" key="1">
    <citation type="journal article" date="2014" name="Int. J. Syst. Evol. Microbiol.">
        <title>Streptomyces hoynatensis sp. nov., isolated from deep marine sediment.</title>
        <authorList>
            <person name="Veyisoglu A."/>
            <person name="Sahin N."/>
        </authorList>
    </citation>
    <scope>NUCLEOTIDE SEQUENCE [LARGE SCALE GENOMIC DNA]</scope>
    <source>
        <strain evidence="1 2">KCTC 29097</strain>
    </source>
</reference>
<dbReference type="SUPFAM" id="SSF53474">
    <property type="entry name" value="alpha/beta-Hydrolases"/>
    <property type="match status" value="1"/>
</dbReference>
<evidence type="ECO:0000313" key="1">
    <source>
        <dbReference type="EMBL" id="RKN39702.1"/>
    </source>
</evidence>
<comment type="caution">
    <text evidence="1">The sequence shown here is derived from an EMBL/GenBank/DDBJ whole genome shotgun (WGS) entry which is preliminary data.</text>
</comment>
<evidence type="ECO:0008006" key="3">
    <source>
        <dbReference type="Google" id="ProtNLM"/>
    </source>
</evidence>
<keyword evidence="2" id="KW-1185">Reference proteome</keyword>
<dbReference type="AlphaFoldDB" id="A0A3A9YUF4"/>
<proteinExistence type="predicted"/>
<dbReference type="InterPro" id="IPR029058">
    <property type="entry name" value="AB_hydrolase_fold"/>
</dbReference>
<dbReference type="OrthoDB" id="3874139at2"/>
<organism evidence="1 2">
    <name type="scientific">Streptomyces hoynatensis</name>
    <dbReference type="NCBI Taxonomy" id="1141874"/>
    <lineage>
        <taxon>Bacteria</taxon>
        <taxon>Bacillati</taxon>
        <taxon>Actinomycetota</taxon>
        <taxon>Actinomycetes</taxon>
        <taxon>Kitasatosporales</taxon>
        <taxon>Streptomycetaceae</taxon>
        <taxon>Streptomyces</taxon>
    </lineage>
</organism>
<evidence type="ECO:0000313" key="2">
    <source>
        <dbReference type="Proteomes" id="UP000272474"/>
    </source>
</evidence>
<gene>
    <name evidence="1" type="ORF">D7294_19860</name>
</gene>
<accession>A0A3A9YUF4</accession>
<protein>
    <recommendedName>
        <fullName evidence="3">Alpha/beta hydrolase</fullName>
    </recommendedName>
</protein>
<dbReference type="Proteomes" id="UP000272474">
    <property type="component" value="Unassembled WGS sequence"/>
</dbReference>
<sequence>MASHRDSLAGGGTVLLIHGGLWEADMDAGRFWAAPGISAGLTRAGFTVLAPNRPVRTSLPTSAAS</sequence>